<keyword evidence="4" id="KW-1185">Reference proteome</keyword>
<feature type="region of interest" description="Disordered" evidence="1">
    <location>
        <begin position="1"/>
        <end position="62"/>
    </location>
</feature>
<name>A0ABW6MQX3_9ACTN</name>
<feature type="domain" description="(S)-ureidoglycine aminohydrolase cupin" evidence="2">
    <location>
        <begin position="59"/>
        <end position="97"/>
    </location>
</feature>
<protein>
    <submittedName>
        <fullName evidence="3">Cupin domain-containing protein</fullName>
    </submittedName>
</protein>
<evidence type="ECO:0000256" key="1">
    <source>
        <dbReference type="SAM" id="MobiDB-lite"/>
    </source>
</evidence>
<dbReference type="RefSeq" id="WP_361952715.1">
    <property type="nucleotide sequence ID" value="NZ_JBEXWI010000063.1"/>
</dbReference>
<dbReference type="Gene3D" id="2.60.120.10">
    <property type="entry name" value="Jelly Rolls"/>
    <property type="match status" value="1"/>
</dbReference>
<dbReference type="Proteomes" id="UP001601422">
    <property type="component" value="Unassembled WGS sequence"/>
</dbReference>
<evidence type="ECO:0000259" key="2">
    <source>
        <dbReference type="Pfam" id="PF05899"/>
    </source>
</evidence>
<dbReference type="Pfam" id="PF05899">
    <property type="entry name" value="Cupin_3"/>
    <property type="match status" value="1"/>
</dbReference>
<dbReference type="EMBL" id="JBIAJP010000001">
    <property type="protein sequence ID" value="MFF0003411.1"/>
    <property type="molecule type" value="Genomic_DNA"/>
</dbReference>
<dbReference type="InterPro" id="IPR008579">
    <property type="entry name" value="UGlyAH_Cupin_dom"/>
</dbReference>
<evidence type="ECO:0000313" key="3">
    <source>
        <dbReference type="EMBL" id="MFF0003411.1"/>
    </source>
</evidence>
<feature type="compositionally biased region" description="Basic residues" evidence="1">
    <location>
        <begin position="35"/>
        <end position="50"/>
    </location>
</feature>
<feature type="region of interest" description="Disordered" evidence="1">
    <location>
        <begin position="151"/>
        <end position="186"/>
    </location>
</feature>
<dbReference type="InterPro" id="IPR014710">
    <property type="entry name" value="RmlC-like_jellyroll"/>
</dbReference>
<proteinExistence type="predicted"/>
<feature type="compositionally biased region" description="Basic residues" evidence="1">
    <location>
        <begin position="12"/>
        <end position="26"/>
    </location>
</feature>
<evidence type="ECO:0000313" key="4">
    <source>
        <dbReference type="Proteomes" id="UP001601422"/>
    </source>
</evidence>
<comment type="caution">
    <text evidence="3">The sequence shown here is derived from an EMBL/GenBank/DDBJ whole genome shotgun (WGS) entry which is preliminary data.</text>
</comment>
<organism evidence="3 4">
    <name type="scientific">Streptomyces tibetensis</name>
    <dbReference type="NCBI Taxonomy" id="2382123"/>
    <lineage>
        <taxon>Bacteria</taxon>
        <taxon>Bacillati</taxon>
        <taxon>Actinomycetota</taxon>
        <taxon>Actinomycetes</taxon>
        <taxon>Kitasatosporales</taxon>
        <taxon>Streptomycetaceae</taxon>
        <taxon>Streptomyces</taxon>
    </lineage>
</organism>
<reference evidence="3 4" key="1">
    <citation type="submission" date="2024-10" db="EMBL/GenBank/DDBJ databases">
        <title>The Natural Products Discovery Center: Release of the First 8490 Sequenced Strains for Exploring Actinobacteria Biosynthetic Diversity.</title>
        <authorList>
            <person name="Kalkreuter E."/>
            <person name="Kautsar S.A."/>
            <person name="Yang D."/>
            <person name="Bader C.D."/>
            <person name="Teijaro C.N."/>
            <person name="Fluegel L."/>
            <person name="Davis C.M."/>
            <person name="Simpson J.R."/>
            <person name="Lauterbach L."/>
            <person name="Steele A.D."/>
            <person name="Gui C."/>
            <person name="Meng S."/>
            <person name="Li G."/>
            <person name="Viehrig K."/>
            <person name="Ye F."/>
            <person name="Su P."/>
            <person name="Kiefer A.F."/>
            <person name="Nichols A."/>
            <person name="Cepeda A.J."/>
            <person name="Yan W."/>
            <person name="Fan B."/>
            <person name="Jiang Y."/>
            <person name="Adhikari A."/>
            <person name="Zheng C.-J."/>
            <person name="Schuster L."/>
            <person name="Cowan T.M."/>
            <person name="Smanski M.J."/>
            <person name="Chevrette M.G."/>
            <person name="De Carvalho L.P.S."/>
            <person name="Shen B."/>
        </authorList>
    </citation>
    <scope>NUCLEOTIDE SEQUENCE [LARGE SCALE GENOMIC DNA]</scope>
    <source>
        <strain evidence="3 4">NPDC005497</strain>
    </source>
</reference>
<feature type="compositionally biased region" description="Low complexity" evidence="1">
    <location>
        <begin position="1"/>
        <end position="11"/>
    </location>
</feature>
<gene>
    <name evidence="3" type="ORF">ACFYQT_08135</name>
</gene>
<sequence length="186" mass="20406">MPGPLRAARGSCPRRRSCRGRYRPRIRREGCTRSRSTRRSPPRRRRRTGCGRRAGGRAVTTDGATGKTFEITAGDVIVQPKGWSGRCDVKETIRTVYSMACDTATHQAASSHCSSSASADMSPWEQGDRSGVVEDVPAADRRRVHRLIDARCNQSVGRRPPGPGSERPAAISGPEWLRGPFGVHDR</sequence>
<accession>A0ABW6MQX3</accession>